<evidence type="ECO:0008006" key="3">
    <source>
        <dbReference type="Google" id="ProtNLM"/>
    </source>
</evidence>
<evidence type="ECO:0000313" key="2">
    <source>
        <dbReference type="Proteomes" id="UP000248198"/>
    </source>
</evidence>
<protein>
    <recommendedName>
        <fullName evidence="3">FMN phosphatase YigB (HAD superfamily)</fullName>
    </recommendedName>
</protein>
<dbReference type="Gene3D" id="3.40.50.1000">
    <property type="entry name" value="HAD superfamily/HAD-like"/>
    <property type="match status" value="1"/>
</dbReference>
<dbReference type="InterPro" id="IPR023214">
    <property type="entry name" value="HAD_sf"/>
</dbReference>
<dbReference type="SUPFAM" id="SSF56784">
    <property type="entry name" value="HAD-like"/>
    <property type="match status" value="1"/>
</dbReference>
<gene>
    <name evidence="1" type="ORF">B0O44_10552</name>
</gene>
<dbReference type="AlphaFoldDB" id="A0A318UAY4"/>
<name>A0A318UAY4_9SPHI</name>
<reference evidence="1 2" key="1">
    <citation type="submission" date="2018-06" db="EMBL/GenBank/DDBJ databases">
        <title>Genomic Encyclopedia of Archaeal and Bacterial Type Strains, Phase II (KMG-II): from individual species to whole genera.</title>
        <authorList>
            <person name="Goeker M."/>
        </authorList>
    </citation>
    <scope>NUCLEOTIDE SEQUENCE [LARGE SCALE GENOMIC DNA]</scope>
    <source>
        <strain evidence="1 2">DSM 27372</strain>
    </source>
</reference>
<comment type="caution">
    <text evidence="1">The sequence shown here is derived from an EMBL/GenBank/DDBJ whole genome shotgun (WGS) entry which is preliminary data.</text>
</comment>
<dbReference type="EMBL" id="QKLU01000005">
    <property type="protein sequence ID" value="PYF72683.1"/>
    <property type="molecule type" value="Genomic_DNA"/>
</dbReference>
<dbReference type="InterPro" id="IPR036412">
    <property type="entry name" value="HAD-like_sf"/>
</dbReference>
<sequence length="204" mass="24130">MELKKYIETYDAFVFDLDNVIYPEKDFFLQVYYLFAQFIEYGEQQEAGPILSFMQNTYQQQGPDGIFEKTAAQFGIPEKYKLNFDLLHRNIRLPLKLLLFEEVLSFLQAIVVERKPLFLLVSGHPESQLNKIKQTDWKGLEPHLQLYFSEELSTKEGDKGLDHLIETHQLKGKKILVVEKNWSKDYYVFNTDIDFLQVERLFVS</sequence>
<organism evidence="1 2">
    <name type="scientific">Pedobacter nutrimenti</name>
    <dbReference type="NCBI Taxonomy" id="1241337"/>
    <lineage>
        <taxon>Bacteria</taxon>
        <taxon>Pseudomonadati</taxon>
        <taxon>Bacteroidota</taxon>
        <taxon>Sphingobacteriia</taxon>
        <taxon>Sphingobacteriales</taxon>
        <taxon>Sphingobacteriaceae</taxon>
        <taxon>Pedobacter</taxon>
    </lineage>
</organism>
<evidence type="ECO:0000313" key="1">
    <source>
        <dbReference type="EMBL" id="PYF72683.1"/>
    </source>
</evidence>
<dbReference type="OrthoDB" id="791795at2"/>
<accession>A0A318UAY4</accession>
<dbReference type="Gene3D" id="1.10.150.520">
    <property type="match status" value="1"/>
</dbReference>
<proteinExistence type="predicted"/>
<dbReference type="RefSeq" id="WP_110832099.1">
    <property type="nucleotide sequence ID" value="NZ_QKLU01000005.1"/>
</dbReference>
<dbReference type="Proteomes" id="UP000248198">
    <property type="component" value="Unassembled WGS sequence"/>
</dbReference>
<keyword evidence="2" id="KW-1185">Reference proteome</keyword>